<dbReference type="Pfam" id="PF13427">
    <property type="entry name" value="AadA_C"/>
    <property type="match status" value="1"/>
</dbReference>
<protein>
    <recommendedName>
        <fullName evidence="2">Adenylyltransferase AadA C-terminal domain-containing protein</fullName>
    </recommendedName>
</protein>
<sequence>MYGREIREVFGSVPKENYIDSIINDIENSKKDIHENPVDTTLNLCRVLYYINENVVSSKLEGGNWGKGMVSQEYRKIVEDAVKVYKNELDQMNYSEDRLVEYADYMIKEINIYKDQ</sequence>
<dbReference type="EMBL" id="FMUS01000056">
    <property type="protein sequence ID" value="SCZ11165.1"/>
    <property type="molecule type" value="Genomic_DNA"/>
</dbReference>
<name>A0A1G5LE26_9FIRM</name>
<feature type="domain" description="Adenylyltransferase AadA C-terminal" evidence="2">
    <location>
        <begin position="8"/>
        <end position="108"/>
    </location>
</feature>
<proteinExistence type="predicted"/>
<dbReference type="GO" id="GO:0016740">
    <property type="term" value="F:transferase activity"/>
    <property type="evidence" value="ECO:0007669"/>
    <property type="project" value="UniProtKB-KW"/>
</dbReference>
<dbReference type="STRING" id="1120976.SAMN03080606_04344"/>
<evidence type="ECO:0000256" key="1">
    <source>
        <dbReference type="ARBA" id="ARBA00022679"/>
    </source>
</evidence>
<reference evidence="3 4" key="1">
    <citation type="submission" date="2016-10" db="EMBL/GenBank/DDBJ databases">
        <authorList>
            <person name="de Groot N.N."/>
        </authorList>
    </citation>
    <scope>NUCLEOTIDE SEQUENCE [LARGE SCALE GENOMIC DNA]</scope>
    <source>
        <strain evidence="3 4">DSM 18978</strain>
    </source>
</reference>
<gene>
    <name evidence="3" type="ORF">SAMN03080606_04344</name>
</gene>
<organism evidence="3 4">
    <name type="scientific">Alkaliphilus peptidifermentans DSM 18978</name>
    <dbReference type="NCBI Taxonomy" id="1120976"/>
    <lineage>
        <taxon>Bacteria</taxon>
        <taxon>Bacillati</taxon>
        <taxon>Bacillota</taxon>
        <taxon>Clostridia</taxon>
        <taxon>Peptostreptococcales</taxon>
        <taxon>Natronincolaceae</taxon>
        <taxon>Alkaliphilus</taxon>
    </lineage>
</organism>
<accession>A0A1G5LE26</accession>
<dbReference type="RefSeq" id="WP_176759144.1">
    <property type="nucleotide sequence ID" value="NZ_FMUS01000056.1"/>
</dbReference>
<dbReference type="InterPro" id="IPR025184">
    <property type="entry name" value="AadA_C"/>
</dbReference>
<dbReference type="Proteomes" id="UP000198636">
    <property type="component" value="Unassembled WGS sequence"/>
</dbReference>
<dbReference type="AlphaFoldDB" id="A0A1G5LE26"/>
<evidence type="ECO:0000313" key="4">
    <source>
        <dbReference type="Proteomes" id="UP000198636"/>
    </source>
</evidence>
<keyword evidence="1" id="KW-0808">Transferase</keyword>
<evidence type="ECO:0000313" key="3">
    <source>
        <dbReference type="EMBL" id="SCZ11165.1"/>
    </source>
</evidence>
<keyword evidence="4" id="KW-1185">Reference proteome</keyword>
<evidence type="ECO:0000259" key="2">
    <source>
        <dbReference type="Pfam" id="PF13427"/>
    </source>
</evidence>